<accession>A0ACA9SL60</accession>
<dbReference type="Proteomes" id="UP000789920">
    <property type="component" value="Unassembled WGS sequence"/>
</dbReference>
<protein>
    <submittedName>
        <fullName evidence="1">11212_t:CDS:1</fullName>
    </submittedName>
</protein>
<evidence type="ECO:0000313" key="2">
    <source>
        <dbReference type="Proteomes" id="UP000789920"/>
    </source>
</evidence>
<reference evidence="1" key="1">
    <citation type="submission" date="2021-06" db="EMBL/GenBank/DDBJ databases">
        <authorList>
            <person name="Kallberg Y."/>
            <person name="Tangrot J."/>
            <person name="Rosling A."/>
        </authorList>
    </citation>
    <scope>NUCLEOTIDE SEQUENCE</scope>
    <source>
        <strain evidence="1">MA461A</strain>
    </source>
</reference>
<feature type="non-terminal residue" evidence="1">
    <location>
        <position position="1"/>
    </location>
</feature>
<keyword evidence="2" id="KW-1185">Reference proteome</keyword>
<sequence>TYGGLVFDSSKYASPEIAKDSWNVLKEHDVWVADSWNYGTLIYEVYNGAFSSTNQLENTGVIPQNILTPYKQSIRANPKSRLKISAFIDIGLRAGGFFQNDLVQINLFLENMNIKEAREKDIFFSKLINTIDKLPVNICKYKILPELLKALEFGS</sequence>
<comment type="caution">
    <text evidence="1">The sequence shown here is derived from an EMBL/GenBank/DDBJ whole genome shotgun (WGS) entry which is preliminary data.</text>
</comment>
<evidence type="ECO:0000313" key="1">
    <source>
        <dbReference type="EMBL" id="CAG8841646.1"/>
    </source>
</evidence>
<gene>
    <name evidence="1" type="ORF">RPERSI_LOCUS31972</name>
</gene>
<dbReference type="EMBL" id="CAJVQC010131047">
    <property type="protein sequence ID" value="CAG8841646.1"/>
    <property type="molecule type" value="Genomic_DNA"/>
</dbReference>
<feature type="non-terminal residue" evidence="1">
    <location>
        <position position="155"/>
    </location>
</feature>
<proteinExistence type="predicted"/>
<organism evidence="1 2">
    <name type="scientific">Racocetra persica</name>
    <dbReference type="NCBI Taxonomy" id="160502"/>
    <lineage>
        <taxon>Eukaryota</taxon>
        <taxon>Fungi</taxon>
        <taxon>Fungi incertae sedis</taxon>
        <taxon>Mucoromycota</taxon>
        <taxon>Glomeromycotina</taxon>
        <taxon>Glomeromycetes</taxon>
        <taxon>Diversisporales</taxon>
        <taxon>Gigasporaceae</taxon>
        <taxon>Racocetra</taxon>
    </lineage>
</organism>
<name>A0ACA9SL60_9GLOM</name>